<feature type="active site" evidence="5 6">
    <location>
        <position position="213"/>
    </location>
</feature>
<dbReference type="GO" id="GO:0006081">
    <property type="term" value="P:aldehyde metabolic process"/>
    <property type="evidence" value="ECO:0007669"/>
    <property type="project" value="InterPro"/>
</dbReference>
<dbReference type="FunFam" id="3.40.605.10:FF:000004">
    <property type="entry name" value="Aldehyde dehydrogenase"/>
    <property type="match status" value="1"/>
</dbReference>
<comment type="similarity">
    <text evidence="1 4 7">Belongs to the aldehyde dehydrogenase family.</text>
</comment>
<dbReference type="RefSeq" id="WP_132953590.1">
    <property type="nucleotide sequence ID" value="NZ_CP091507.1"/>
</dbReference>
<evidence type="ECO:0000256" key="2">
    <source>
        <dbReference type="ARBA" id="ARBA00023002"/>
    </source>
</evidence>
<dbReference type="InterPro" id="IPR015590">
    <property type="entry name" value="Aldehyde_DH_dom"/>
</dbReference>
<evidence type="ECO:0000256" key="6">
    <source>
        <dbReference type="PROSITE-ProRule" id="PRU10007"/>
    </source>
</evidence>
<evidence type="ECO:0000313" key="12">
    <source>
        <dbReference type="Proteomes" id="UP000829756"/>
    </source>
</evidence>
<evidence type="ECO:0000313" key="11">
    <source>
        <dbReference type="Proteomes" id="UP000294721"/>
    </source>
</evidence>
<gene>
    <name evidence="9" type="ORF">EV680_10950</name>
    <name evidence="10" type="ORF">LVJ78_01250</name>
</gene>
<accession>A0AAE9GTZ1</accession>
<dbReference type="Proteomes" id="UP000294721">
    <property type="component" value="Unassembled WGS sequence"/>
</dbReference>
<feature type="domain" description="Aldehyde dehydrogenase" evidence="8">
    <location>
        <begin position="8"/>
        <end position="435"/>
    </location>
</feature>
<dbReference type="InterPro" id="IPR016161">
    <property type="entry name" value="Ald_DH/histidinol_DH"/>
</dbReference>
<dbReference type="PANTHER" id="PTHR43570">
    <property type="entry name" value="ALDEHYDE DEHYDROGENASE"/>
    <property type="match status" value="1"/>
</dbReference>
<keyword evidence="11" id="KW-1185">Reference proteome</keyword>
<reference evidence="10" key="3">
    <citation type="journal article" date="2022" name="Res Sq">
        <title>Evolution of multicellular longitudinally dividing oral cavity symbionts (Neisseriaceae).</title>
        <authorList>
            <person name="Nyongesa S."/>
            <person name="Weber P."/>
            <person name="Bernet E."/>
            <person name="Pullido F."/>
            <person name="Nieckarz M."/>
            <person name="Delaby M."/>
            <person name="Nieves C."/>
            <person name="Viehboeck T."/>
            <person name="Krause N."/>
            <person name="Rivera-Millot A."/>
            <person name="Nakamura A."/>
            <person name="Vischer N."/>
            <person name="VanNieuwenhze M."/>
            <person name="Brun Y."/>
            <person name="Cava F."/>
            <person name="Bulgheresi S."/>
            <person name="Veyrier F."/>
        </authorList>
    </citation>
    <scope>NUCLEOTIDE SEQUENCE</scope>
    <source>
        <strain evidence="10">1258/02</strain>
    </source>
</reference>
<proteinExistence type="inferred from homology"/>
<dbReference type="PANTHER" id="PTHR43570:SF20">
    <property type="entry name" value="ALDEHYDE DEHYDROGENASE ALDX-RELATED"/>
    <property type="match status" value="1"/>
</dbReference>
<dbReference type="Gene3D" id="3.40.309.10">
    <property type="entry name" value="Aldehyde Dehydrogenase, Chain A, domain 2"/>
    <property type="match status" value="1"/>
</dbReference>
<reference evidence="9 11" key="1">
    <citation type="submission" date="2019-03" db="EMBL/GenBank/DDBJ databases">
        <title>Genomic Encyclopedia of Type Strains, Phase IV (KMG-IV): sequencing the most valuable type-strain genomes for metagenomic binning, comparative biology and taxonomic classification.</title>
        <authorList>
            <person name="Goeker M."/>
        </authorList>
    </citation>
    <scope>NUCLEOTIDE SEQUENCE [LARGE SCALE GENOMIC DNA]</scope>
    <source>
        <strain evidence="9 11">DSM 17474</strain>
    </source>
</reference>
<evidence type="ECO:0000256" key="4">
    <source>
        <dbReference type="PIRNR" id="PIRNR036492"/>
    </source>
</evidence>
<dbReference type="Pfam" id="PF00171">
    <property type="entry name" value="Aldedh"/>
    <property type="match status" value="1"/>
</dbReference>
<dbReference type="PIRSF" id="PIRSF036492">
    <property type="entry name" value="ALDH"/>
    <property type="match status" value="1"/>
</dbReference>
<protein>
    <recommendedName>
        <fullName evidence="4">Aldehyde dehydrogenase</fullName>
    </recommendedName>
</protein>
<organism evidence="10 12">
    <name type="scientific">Uruburuella suis</name>
    <dbReference type="NCBI Taxonomy" id="252130"/>
    <lineage>
        <taxon>Bacteria</taxon>
        <taxon>Pseudomonadati</taxon>
        <taxon>Pseudomonadota</taxon>
        <taxon>Betaproteobacteria</taxon>
        <taxon>Neisseriales</taxon>
        <taxon>Neisseriaceae</taxon>
        <taxon>Uruburuella</taxon>
    </lineage>
</organism>
<evidence type="ECO:0000259" key="8">
    <source>
        <dbReference type="Pfam" id="PF00171"/>
    </source>
</evidence>
<evidence type="ECO:0000256" key="7">
    <source>
        <dbReference type="RuleBase" id="RU003345"/>
    </source>
</evidence>
<dbReference type="InterPro" id="IPR012394">
    <property type="entry name" value="Aldehyde_DH_NAD(P)"/>
</dbReference>
<dbReference type="AlphaFoldDB" id="A0AAE9GTZ1"/>
<dbReference type="KEGG" id="usu:LVJ78_01250"/>
<evidence type="ECO:0000256" key="3">
    <source>
        <dbReference type="ARBA" id="ARBA00023027"/>
    </source>
</evidence>
<dbReference type="PROSITE" id="PS00687">
    <property type="entry name" value="ALDEHYDE_DEHYDR_GLU"/>
    <property type="match status" value="1"/>
</dbReference>
<evidence type="ECO:0000256" key="5">
    <source>
        <dbReference type="PIRSR" id="PIRSR036492-1"/>
    </source>
</evidence>
<keyword evidence="3" id="KW-0520">NAD</keyword>
<name>A0AAE9GTZ1_9NEIS</name>
<dbReference type="Proteomes" id="UP000829756">
    <property type="component" value="Chromosome"/>
</dbReference>
<dbReference type="Gene3D" id="3.40.605.10">
    <property type="entry name" value="Aldehyde Dehydrogenase, Chain A, domain 1"/>
    <property type="match status" value="1"/>
</dbReference>
<evidence type="ECO:0000256" key="1">
    <source>
        <dbReference type="ARBA" id="ARBA00009986"/>
    </source>
</evidence>
<keyword evidence="2 4" id="KW-0560">Oxidoreductase</keyword>
<dbReference type="SUPFAM" id="SSF53720">
    <property type="entry name" value="ALDH-like"/>
    <property type="match status" value="1"/>
</dbReference>
<dbReference type="InterPro" id="IPR016163">
    <property type="entry name" value="Ald_DH_C"/>
</dbReference>
<evidence type="ECO:0000313" key="9">
    <source>
        <dbReference type="EMBL" id="TCP06957.1"/>
    </source>
</evidence>
<dbReference type="EMBL" id="CP091507">
    <property type="protein sequence ID" value="UOO79687.1"/>
    <property type="molecule type" value="Genomic_DNA"/>
</dbReference>
<dbReference type="InterPro" id="IPR016162">
    <property type="entry name" value="Ald_DH_N"/>
</dbReference>
<reference evidence="10" key="2">
    <citation type="submission" date="2021-12" db="EMBL/GenBank/DDBJ databases">
        <authorList>
            <person name="Veyrier F.J."/>
        </authorList>
    </citation>
    <scope>NUCLEOTIDE SEQUENCE</scope>
    <source>
        <strain evidence="10">1258/02</strain>
    </source>
</reference>
<dbReference type="InterPro" id="IPR029510">
    <property type="entry name" value="Ald_DH_CS_GLU"/>
</dbReference>
<dbReference type="GO" id="GO:0004029">
    <property type="term" value="F:aldehyde dehydrogenase (NAD+) activity"/>
    <property type="evidence" value="ECO:0007669"/>
    <property type="project" value="TreeGrafter"/>
</dbReference>
<sequence>MKPADLSDCFQLLHEASRRHIEVPWPLRQQRLQKLADMLHTHREAIQAAISADFGRRSRHETDLLEMVPTLEGIRHALRHGKRWMRPRKAAVAWPFWPAKNRIVPQPVGVVGVIAPWNYPLFLSIGPLVGAFAAGNRAMVKTSEHAPAFSRWLADTVPHYFAADELAIVEGGADVAAAFAALPFDHLLFTGSTAVGRLVMQAAAANLTPLTLELGGKSPTLILEDADLDQAVARVMSGKWVNAGQTCIAPDYVLLPQALHAAFIEKARAWVGRHYPDLAANPDYSHIINENQRRRLQSRLDEAAREGAAVVPLAGRGDGGDNLLVPHLISGAPEHTLLMQEEIFGPLLPLLPYPSLDEALAYIGARPRPLALYVFGKDKAQIDKVLQRTVSGGVSVNDTLLHVAQEGLPFGGIGASGMGAYHGRAGFETFSHLKPVFVQSRINSMGLLAPPYGKVFERIVGVLLRR</sequence>
<evidence type="ECO:0000313" key="10">
    <source>
        <dbReference type="EMBL" id="UOO79687.1"/>
    </source>
</evidence>
<dbReference type="CDD" id="cd07133">
    <property type="entry name" value="ALDH_CALDH_CalB"/>
    <property type="match status" value="1"/>
</dbReference>
<feature type="active site" evidence="5">
    <location>
        <position position="247"/>
    </location>
</feature>
<dbReference type="GO" id="GO:0005737">
    <property type="term" value="C:cytoplasm"/>
    <property type="evidence" value="ECO:0007669"/>
    <property type="project" value="TreeGrafter"/>
</dbReference>
<dbReference type="EMBL" id="SLXE01000009">
    <property type="protein sequence ID" value="TCP06957.1"/>
    <property type="molecule type" value="Genomic_DNA"/>
</dbReference>